<comment type="similarity">
    <text evidence="3">Belongs to the pectinesterase family.</text>
</comment>
<evidence type="ECO:0000256" key="2">
    <source>
        <dbReference type="ARBA" id="ARBA00005184"/>
    </source>
</evidence>
<evidence type="ECO:0000256" key="8">
    <source>
        <dbReference type="ARBA" id="ARBA00023180"/>
    </source>
</evidence>
<sequence>MPSLHFILHFIFAFFLFSCPSNAQTIIVDKGGNGNFSSVQKAIDSVPPNTNSWTHIYIKSGIYEEKVVIPGDKPFIFLQGESKDTTSIEWGESGSSTQSATFTLNADNFVAADLSFKNTYNLALSAVLDDQKPILWAPAATIYGDKASFYNCSFFGVQDTLTDAQGRHYYKSCYIEGAIDFIWGRGQSVYEGCVLNATTGALGKAGYITAQGRESSNDTSGFVFLSCSIYGTGPVDLGRAYRQFSRVVFRNTYMSDVVQPEGWSAWSFVGKEKDIVYSEVSCSGPGADKSKRVKWEKNLTTEELKQLEAKNFINQDGWIQGQPQVK</sequence>
<evidence type="ECO:0000313" key="13">
    <source>
        <dbReference type="EMBL" id="OAY42403.1"/>
    </source>
</evidence>
<dbReference type="GO" id="GO:0030599">
    <property type="term" value="F:pectinesterase activity"/>
    <property type="evidence" value="ECO:0000318"/>
    <property type="project" value="GO_Central"/>
</dbReference>
<dbReference type="PANTHER" id="PTHR31321">
    <property type="entry name" value="ACYL-COA THIOESTER HYDROLASE YBHC-RELATED"/>
    <property type="match status" value="1"/>
</dbReference>
<dbReference type="FunFam" id="2.160.20.10:FF:000013">
    <property type="entry name" value="Pectinesterase"/>
    <property type="match status" value="1"/>
</dbReference>
<comment type="subcellular location">
    <subcellularLocation>
        <location evidence="1">Secreted</location>
        <location evidence="1">Cell wall</location>
    </subcellularLocation>
</comment>
<comment type="pathway">
    <text evidence="2">Glycan metabolism; pectin degradation; 2-dehydro-3-deoxy-D-gluconate from pectin: step 1/5.</text>
</comment>
<keyword evidence="5" id="KW-0134">Cell wall</keyword>
<evidence type="ECO:0000256" key="11">
    <source>
        <dbReference type="SAM" id="SignalP"/>
    </source>
</evidence>
<accession>A0A2C9VBP3</accession>
<keyword evidence="5" id="KW-0964">Secreted</keyword>
<keyword evidence="6" id="KW-0378">Hydrolase</keyword>
<protein>
    <recommendedName>
        <fullName evidence="4">pectinesterase</fullName>
        <ecNumber evidence="4">3.1.1.11</ecNumber>
    </recommendedName>
</protein>
<evidence type="ECO:0000256" key="4">
    <source>
        <dbReference type="ARBA" id="ARBA00013229"/>
    </source>
</evidence>
<evidence type="ECO:0000256" key="5">
    <source>
        <dbReference type="ARBA" id="ARBA00022512"/>
    </source>
</evidence>
<evidence type="ECO:0000256" key="7">
    <source>
        <dbReference type="ARBA" id="ARBA00023085"/>
    </source>
</evidence>
<dbReference type="Gene3D" id="2.160.20.10">
    <property type="entry name" value="Single-stranded right-handed beta-helix, Pectin lyase-like"/>
    <property type="match status" value="1"/>
</dbReference>
<dbReference type="Gramene" id="Manes.09G177300.1.v8.1">
    <property type="protein sequence ID" value="Manes.09G177300.1.v8.1.CDS"/>
    <property type="gene ID" value="Manes.09G177300.v8.1"/>
</dbReference>
<comment type="catalytic activity">
    <reaction evidence="9">
        <text>[(1-&gt;4)-alpha-D-galacturonosyl methyl ester](n) + n H2O = [(1-&gt;4)-alpha-D-galacturonosyl](n) + n methanol + n H(+)</text>
        <dbReference type="Rhea" id="RHEA:22380"/>
        <dbReference type="Rhea" id="RHEA-COMP:14570"/>
        <dbReference type="Rhea" id="RHEA-COMP:14573"/>
        <dbReference type="ChEBI" id="CHEBI:15377"/>
        <dbReference type="ChEBI" id="CHEBI:15378"/>
        <dbReference type="ChEBI" id="CHEBI:17790"/>
        <dbReference type="ChEBI" id="CHEBI:140522"/>
        <dbReference type="ChEBI" id="CHEBI:140523"/>
        <dbReference type="EC" id="3.1.1.11"/>
    </reaction>
</comment>
<reference evidence="14" key="1">
    <citation type="journal article" date="2016" name="Nat. Biotechnol.">
        <title>Sequencing wild and cultivated cassava and related species reveals extensive interspecific hybridization and genetic diversity.</title>
        <authorList>
            <person name="Bredeson J.V."/>
            <person name="Lyons J.B."/>
            <person name="Prochnik S.E."/>
            <person name="Wu G.A."/>
            <person name="Ha C.M."/>
            <person name="Edsinger-Gonzales E."/>
            <person name="Grimwood J."/>
            <person name="Schmutz J."/>
            <person name="Rabbi I.Y."/>
            <person name="Egesi C."/>
            <person name="Nauluvula P."/>
            <person name="Lebot V."/>
            <person name="Ndunguru J."/>
            <person name="Mkamilo G."/>
            <person name="Bart R.S."/>
            <person name="Setter T.L."/>
            <person name="Gleadow R.M."/>
            <person name="Kulakow P."/>
            <person name="Ferguson M.E."/>
            <person name="Rounsley S."/>
            <person name="Rokhsar D.S."/>
        </authorList>
    </citation>
    <scope>NUCLEOTIDE SEQUENCE [LARGE SCALE GENOMIC DNA]</scope>
    <source>
        <strain evidence="14">cv. AM560-2</strain>
    </source>
</reference>
<evidence type="ECO:0000256" key="3">
    <source>
        <dbReference type="ARBA" id="ARBA00008891"/>
    </source>
</evidence>
<evidence type="ECO:0000256" key="1">
    <source>
        <dbReference type="ARBA" id="ARBA00004191"/>
    </source>
</evidence>
<dbReference type="STRING" id="3983.A0A2C9VBP3"/>
<evidence type="ECO:0000313" key="14">
    <source>
        <dbReference type="Proteomes" id="UP000091857"/>
    </source>
</evidence>
<organism evidence="13 14">
    <name type="scientific">Manihot esculenta</name>
    <name type="common">Cassava</name>
    <name type="synonym">Jatropha manihot</name>
    <dbReference type="NCBI Taxonomy" id="3983"/>
    <lineage>
        <taxon>Eukaryota</taxon>
        <taxon>Viridiplantae</taxon>
        <taxon>Streptophyta</taxon>
        <taxon>Embryophyta</taxon>
        <taxon>Tracheophyta</taxon>
        <taxon>Spermatophyta</taxon>
        <taxon>Magnoliopsida</taxon>
        <taxon>eudicotyledons</taxon>
        <taxon>Gunneridae</taxon>
        <taxon>Pentapetalae</taxon>
        <taxon>rosids</taxon>
        <taxon>fabids</taxon>
        <taxon>Malpighiales</taxon>
        <taxon>Euphorbiaceae</taxon>
        <taxon>Crotonoideae</taxon>
        <taxon>Manihoteae</taxon>
        <taxon>Manihot</taxon>
    </lineage>
</organism>
<proteinExistence type="inferred from homology"/>
<keyword evidence="14" id="KW-1185">Reference proteome</keyword>
<dbReference type="InterPro" id="IPR012334">
    <property type="entry name" value="Pectin_lyas_fold"/>
</dbReference>
<keyword evidence="7" id="KW-0063">Aspartyl esterase</keyword>
<name>A0A2C9VBP3_MANES</name>
<dbReference type="Pfam" id="PF01095">
    <property type="entry name" value="Pectinesterase"/>
    <property type="match status" value="1"/>
</dbReference>
<comment type="function">
    <text evidence="10">Acts in the modification of cell walls via demethylesterification of cell wall pectin.</text>
</comment>
<feature type="domain" description="Pectinesterase catalytic" evidence="12">
    <location>
        <begin position="26"/>
        <end position="315"/>
    </location>
</feature>
<evidence type="ECO:0000256" key="6">
    <source>
        <dbReference type="ARBA" id="ARBA00022801"/>
    </source>
</evidence>
<dbReference type="Proteomes" id="UP000091857">
    <property type="component" value="Chromosome 9"/>
</dbReference>
<dbReference type="GO" id="GO:0045490">
    <property type="term" value="P:pectin catabolic process"/>
    <property type="evidence" value="ECO:0000318"/>
    <property type="project" value="GO_Central"/>
</dbReference>
<evidence type="ECO:0000256" key="9">
    <source>
        <dbReference type="ARBA" id="ARBA00047928"/>
    </source>
</evidence>
<evidence type="ECO:0000259" key="12">
    <source>
        <dbReference type="Pfam" id="PF01095"/>
    </source>
</evidence>
<feature type="signal peptide" evidence="11">
    <location>
        <begin position="1"/>
        <end position="23"/>
    </location>
</feature>
<dbReference type="EMBL" id="CM004395">
    <property type="protein sequence ID" value="OAY42403.1"/>
    <property type="molecule type" value="Genomic_DNA"/>
</dbReference>
<feature type="chain" id="PRO_5011999638" description="pectinesterase" evidence="11">
    <location>
        <begin position="24"/>
        <end position="326"/>
    </location>
</feature>
<dbReference type="EC" id="3.1.1.11" evidence="4"/>
<dbReference type="PANTHER" id="PTHR31321:SF85">
    <property type="entry name" value="PECTINESTERASE CATALYTIC DOMAIN-CONTAINING PROTEIN"/>
    <property type="match status" value="1"/>
</dbReference>
<keyword evidence="11" id="KW-0732">Signal</keyword>
<gene>
    <name evidence="13" type="ORF">MANES_09G177300v8</name>
</gene>
<dbReference type="InterPro" id="IPR000070">
    <property type="entry name" value="Pectinesterase_cat"/>
</dbReference>
<dbReference type="GO" id="GO:0042545">
    <property type="term" value="P:cell wall modification"/>
    <property type="evidence" value="ECO:0007669"/>
    <property type="project" value="InterPro"/>
</dbReference>
<dbReference type="UniPathway" id="UPA00545">
    <property type="reaction ID" value="UER00823"/>
</dbReference>
<dbReference type="InterPro" id="IPR011050">
    <property type="entry name" value="Pectin_lyase_fold/virulence"/>
</dbReference>
<dbReference type="SUPFAM" id="SSF51126">
    <property type="entry name" value="Pectin lyase-like"/>
    <property type="match status" value="1"/>
</dbReference>
<evidence type="ECO:0000256" key="10">
    <source>
        <dbReference type="ARBA" id="ARBA00057335"/>
    </source>
</evidence>
<dbReference type="AlphaFoldDB" id="A0A2C9VBP3"/>
<keyword evidence="8" id="KW-0325">Glycoprotein</keyword>
<comment type="caution">
    <text evidence="13">The sequence shown here is derived from an EMBL/GenBank/DDBJ whole genome shotgun (WGS) entry which is preliminary data.</text>
</comment>